<keyword evidence="6" id="KW-1185">Reference proteome</keyword>
<dbReference type="SUPFAM" id="SSF53474">
    <property type="entry name" value="alpha/beta-Hydrolases"/>
    <property type="match status" value="1"/>
</dbReference>
<accession>A0A1D1UYL0</accession>
<feature type="compositionally biased region" description="Polar residues" evidence="3">
    <location>
        <begin position="581"/>
        <end position="608"/>
    </location>
</feature>
<dbReference type="STRING" id="947166.A0A1D1UYL0"/>
<evidence type="ECO:0000256" key="3">
    <source>
        <dbReference type="SAM" id="MobiDB-lite"/>
    </source>
</evidence>
<dbReference type="Proteomes" id="UP000186922">
    <property type="component" value="Unassembled WGS sequence"/>
</dbReference>
<dbReference type="PANTHER" id="PTHR46197">
    <property type="entry name" value="PROTEIN ABHD14B-LIKE"/>
    <property type="match status" value="1"/>
</dbReference>
<feature type="transmembrane region" description="Helical" evidence="4">
    <location>
        <begin position="30"/>
        <end position="49"/>
    </location>
</feature>
<feature type="region of interest" description="Disordered" evidence="3">
    <location>
        <begin position="563"/>
        <end position="622"/>
    </location>
</feature>
<evidence type="ECO:0000256" key="1">
    <source>
        <dbReference type="ARBA" id="ARBA00004496"/>
    </source>
</evidence>
<keyword evidence="2" id="KW-0963">Cytoplasm</keyword>
<proteinExistence type="predicted"/>
<evidence type="ECO:0000256" key="4">
    <source>
        <dbReference type="SAM" id="Phobius"/>
    </source>
</evidence>
<keyword evidence="4" id="KW-0472">Membrane</keyword>
<evidence type="ECO:0008006" key="7">
    <source>
        <dbReference type="Google" id="ProtNLM"/>
    </source>
</evidence>
<evidence type="ECO:0000313" key="5">
    <source>
        <dbReference type="EMBL" id="GAU91248.1"/>
    </source>
</evidence>
<gene>
    <name evidence="5" type="primary">RvY_03544-1</name>
    <name evidence="5" type="synonym">RvY_03544.1</name>
    <name evidence="5" type="ORF">RvY_03544</name>
</gene>
<dbReference type="GO" id="GO:0005737">
    <property type="term" value="C:cytoplasm"/>
    <property type="evidence" value="ECO:0007669"/>
    <property type="project" value="UniProtKB-SubCell"/>
</dbReference>
<dbReference type="EMBL" id="BDGG01000002">
    <property type="protein sequence ID" value="GAU91248.1"/>
    <property type="molecule type" value="Genomic_DNA"/>
</dbReference>
<feature type="region of interest" description="Disordered" evidence="3">
    <location>
        <begin position="63"/>
        <end position="88"/>
    </location>
</feature>
<protein>
    <recommendedName>
        <fullName evidence="7">AB hydrolase-1 domain-containing protein</fullName>
    </recommendedName>
</protein>
<reference evidence="5 6" key="1">
    <citation type="journal article" date="2016" name="Nat. Commun.">
        <title>Extremotolerant tardigrade genome and improved radiotolerance of human cultured cells by tardigrade-unique protein.</title>
        <authorList>
            <person name="Hashimoto T."/>
            <person name="Horikawa D.D."/>
            <person name="Saito Y."/>
            <person name="Kuwahara H."/>
            <person name="Kozuka-Hata H."/>
            <person name="Shin-I T."/>
            <person name="Minakuchi Y."/>
            <person name="Ohishi K."/>
            <person name="Motoyama A."/>
            <person name="Aizu T."/>
            <person name="Enomoto A."/>
            <person name="Kondo K."/>
            <person name="Tanaka S."/>
            <person name="Hara Y."/>
            <person name="Koshikawa S."/>
            <person name="Sagara H."/>
            <person name="Miura T."/>
            <person name="Yokobori S."/>
            <person name="Miyagawa K."/>
            <person name="Suzuki Y."/>
            <person name="Kubo T."/>
            <person name="Oyama M."/>
            <person name="Kohara Y."/>
            <person name="Fujiyama A."/>
            <person name="Arakawa K."/>
            <person name="Katayama T."/>
            <person name="Toyoda A."/>
            <person name="Kunieda T."/>
        </authorList>
    </citation>
    <scope>NUCLEOTIDE SEQUENCE [LARGE SCALE GENOMIC DNA]</scope>
    <source>
        <strain evidence="5 6">YOKOZUNA-1</strain>
    </source>
</reference>
<comment type="subcellular location">
    <subcellularLocation>
        <location evidence="1">Cytoplasm</location>
    </subcellularLocation>
</comment>
<dbReference type="OrthoDB" id="284184at2759"/>
<evidence type="ECO:0000313" key="6">
    <source>
        <dbReference type="Proteomes" id="UP000186922"/>
    </source>
</evidence>
<comment type="caution">
    <text evidence="5">The sequence shown here is derived from an EMBL/GenBank/DDBJ whole genome shotgun (WGS) entry which is preliminary data.</text>
</comment>
<evidence type="ECO:0000256" key="2">
    <source>
        <dbReference type="ARBA" id="ARBA00022490"/>
    </source>
</evidence>
<sequence length="622" mass="68710">MDEKSRKLTSTSLNFRQLYRRLRHQGTTQWITLLLIVSGIGLFMVSTPLNSYVYRRGQYAGRPQKTADDEPGNGNALVGEAGSLPDGSDDINDEETPVFSGSGFWDGVDWDEPLEVPERYTKKLPKLEVENGVEDIEVPLPNGDLQVFTIFFQETIPEGTSKGDVLLLHTVQYHSDTWVKVDTLKILAAMGYRATAIDLPGFGHSQGSVLMGHRAVTFISSFLQTHEMKSPMIIAPGMAGSYAFPFVMSAPHQVRALIAISPTSLDKYSGENYRDLKVPLLLLYGSRERAPSKFAETLLSNSTSAQVKTLPASTQNTIYVDQPDEFHRLMYVVISRLEAYEAKLAQARMTIVRPPVVTLDPAETPPPEVIMNLRGDIEVINQTRTISNETWADWFGKIRDKYGIDENGQLTIPLTDLSYNSSSQQSLQTLQLNPAIITSSPEEANRLAESFGDYKMQQAVAQPLDTLSLQKEFDKVQELAAVASVKAKPQIDSHQSGGEVNRDALPGEEAAHSTERPVASVVRNMPNVPPEMMRQHQFMSSYPEGMDEKAFLKAQSDAAMKSVGQAQSDLTPAPYFVQRPGSATQSSEQSKGTDDTNQQLTHFAQQPQIAPLVPPQTTSNKS</sequence>
<dbReference type="InterPro" id="IPR029058">
    <property type="entry name" value="AB_hydrolase_fold"/>
</dbReference>
<keyword evidence="4" id="KW-0812">Transmembrane</keyword>
<name>A0A1D1UYL0_RAMVA</name>
<dbReference type="Gene3D" id="3.40.50.1820">
    <property type="entry name" value="alpha/beta hydrolase"/>
    <property type="match status" value="1"/>
</dbReference>
<keyword evidence="4" id="KW-1133">Transmembrane helix</keyword>
<dbReference type="PANTHER" id="PTHR46197:SF3">
    <property type="entry name" value="AB HYDROLASE-1 DOMAIN-CONTAINING PROTEIN"/>
    <property type="match status" value="1"/>
</dbReference>
<organism evidence="5 6">
    <name type="scientific">Ramazzottius varieornatus</name>
    <name type="common">Water bear</name>
    <name type="synonym">Tardigrade</name>
    <dbReference type="NCBI Taxonomy" id="947166"/>
    <lineage>
        <taxon>Eukaryota</taxon>
        <taxon>Metazoa</taxon>
        <taxon>Ecdysozoa</taxon>
        <taxon>Tardigrada</taxon>
        <taxon>Eutardigrada</taxon>
        <taxon>Parachela</taxon>
        <taxon>Hypsibioidea</taxon>
        <taxon>Ramazzottiidae</taxon>
        <taxon>Ramazzottius</taxon>
    </lineage>
</organism>
<dbReference type="AlphaFoldDB" id="A0A1D1UYL0"/>